<keyword evidence="2" id="KW-0012">Acyltransferase</keyword>
<evidence type="ECO:0000256" key="2">
    <source>
        <dbReference type="HAMAP-Rule" id="MF_00296"/>
    </source>
</evidence>
<dbReference type="EC" id="2.3.1.31" evidence="2"/>
<evidence type="ECO:0000313" key="5">
    <source>
        <dbReference type="EMBL" id="PHN08697.1"/>
    </source>
</evidence>
<evidence type="ECO:0000256" key="3">
    <source>
        <dbReference type="PIRSR" id="PIRSR000443-1"/>
    </source>
</evidence>
<keyword evidence="6" id="KW-1185">Reference proteome</keyword>
<comment type="subcellular location">
    <subcellularLocation>
        <location evidence="2">Cytoplasm</location>
    </subcellularLocation>
</comment>
<dbReference type="NCBIfam" id="TIGR01392">
    <property type="entry name" value="homoserO_Ac_trn"/>
    <property type="match status" value="1"/>
</dbReference>
<comment type="caution">
    <text evidence="5">The sequence shown here is derived from an EMBL/GenBank/DDBJ whole genome shotgun (WGS) entry which is preliminary data.</text>
</comment>
<keyword evidence="1 2" id="KW-0808">Transferase</keyword>
<dbReference type="AlphaFoldDB" id="A0A2D0NJR3"/>
<dbReference type="PANTHER" id="PTHR32268">
    <property type="entry name" value="HOMOSERINE O-ACETYLTRANSFERASE"/>
    <property type="match status" value="1"/>
</dbReference>
<feature type="domain" description="AB hydrolase-1" evidence="4">
    <location>
        <begin position="38"/>
        <end position="320"/>
    </location>
</feature>
<dbReference type="InterPro" id="IPR000073">
    <property type="entry name" value="AB_hydrolase_1"/>
</dbReference>
<dbReference type="GO" id="GO:0005737">
    <property type="term" value="C:cytoplasm"/>
    <property type="evidence" value="ECO:0007669"/>
    <property type="project" value="UniProtKB-SubCell"/>
</dbReference>
<dbReference type="Proteomes" id="UP000223913">
    <property type="component" value="Unassembled WGS sequence"/>
</dbReference>
<organism evidence="5 6">
    <name type="scientific">Flavilitoribacter nigricans (strain ATCC 23147 / DSM 23189 / NBRC 102662 / NCIMB 1420 / SS-2)</name>
    <name type="common">Lewinella nigricans</name>
    <dbReference type="NCBI Taxonomy" id="1122177"/>
    <lineage>
        <taxon>Bacteria</taxon>
        <taxon>Pseudomonadati</taxon>
        <taxon>Bacteroidota</taxon>
        <taxon>Saprospiria</taxon>
        <taxon>Saprospirales</taxon>
        <taxon>Lewinellaceae</taxon>
        <taxon>Flavilitoribacter</taxon>
    </lineage>
</organism>
<dbReference type="UniPathway" id="UPA00051">
    <property type="reaction ID" value="UER00074"/>
</dbReference>
<dbReference type="PANTHER" id="PTHR32268:SF11">
    <property type="entry name" value="HOMOSERINE O-ACETYLTRANSFERASE"/>
    <property type="match status" value="1"/>
</dbReference>
<dbReference type="Pfam" id="PF00561">
    <property type="entry name" value="Abhydrolase_1"/>
    <property type="match status" value="1"/>
</dbReference>
<comment type="catalytic activity">
    <reaction evidence="2">
        <text>L-homoserine + acetyl-CoA = O-acetyl-L-homoserine + CoA</text>
        <dbReference type="Rhea" id="RHEA:13701"/>
        <dbReference type="ChEBI" id="CHEBI:57287"/>
        <dbReference type="ChEBI" id="CHEBI:57288"/>
        <dbReference type="ChEBI" id="CHEBI:57476"/>
        <dbReference type="ChEBI" id="CHEBI:57716"/>
        <dbReference type="EC" id="2.3.1.31"/>
    </reaction>
</comment>
<dbReference type="HAMAP" id="MF_00296">
    <property type="entry name" value="MetX_acyltransf"/>
    <property type="match status" value="1"/>
</dbReference>
<feature type="active site" evidence="2 3">
    <location>
        <position position="316"/>
    </location>
</feature>
<comment type="caution">
    <text evidence="2">Lacks conserved residue(s) required for the propagation of feature annotation.</text>
</comment>
<gene>
    <name evidence="5" type="primary">metX</name>
    <name evidence="2" type="synonym">metXA</name>
    <name evidence="5" type="ORF">CRP01_00295</name>
</gene>
<evidence type="ECO:0000313" key="6">
    <source>
        <dbReference type="Proteomes" id="UP000223913"/>
    </source>
</evidence>
<proteinExistence type="inferred from homology"/>
<dbReference type="GO" id="GO:0009092">
    <property type="term" value="P:homoserine metabolic process"/>
    <property type="evidence" value="ECO:0007669"/>
    <property type="project" value="TreeGrafter"/>
</dbReference>
<sequence length="367" mass="40615">MNTLIVKEPFLLEVGESLPELEISYCTYGKLNEQADNVVWICHALTANADALDWWPGLVGPGKFFDPQSYFIVCANILGSCYGTTGPASIDPRTRTTYGKDFPVVTVRDMVRCHQILAKKLGIRQVELLIGGSMGGQQVLEWAIMAPDFAKRICVLATNARHSAWGIAFNEAQRMAIESDPSWQDRTPGAGKAGLESARAIAMLSYRNYQTYELTQTDKNGELLDDYRASSYQRYQGMKLFNRFDVLSYWYLSKAMDSHHVGRGRGGLEKALSRITARSLVIGIHSDVLFPIGEQATVARGIKGSQLEIIDSFYGHDGFLIESELIAGLLGPFLADEIARNGNKRALEEKMDVIDLNTDAIPGTEGF</sequence>
<name>A0A2D0NJR3_FLAN2</name>
<comment type="similarity">
    <text evidence="2">Belongs to the AB hydrolase superfamily. MetX family.</text>
</comment>
<accession>A0A2D0NJR3</accession>
<dbReference type="RefSeq" id="WP_099148288.1">
    <property type="nucleotide sequence ID" value="NZ_PDUD01000001.1"/>
</dbReference>
<feature type="active site" evidence="2 3">
    <location>
        <position position="287"/>
    </location>
</feature>
<feature type="active site" description="Nucleophile" evidence="2 3">
    <location>
        <position position="133"/>
    </location>
</feature>
<dbReference type="PIRSF" id="PIRSF000443">
    <property type="entry name" value="Homoser_Ac_trans"/>
    <property type="match status" value="1"/>
</dbReference>
<comment type="function">
    <text evidence="2">Transfers an acetyl group from acetyl-CoA to L-homoserine, forming acetyl-L-homoserine.</text>
</comment>
<keyword evidence="2" id="KW-0963">Cytoplasm</keyword>
<comment type="pathway">
    <text evidence="2">Amino-acid biosynthesis; L-methionine biosynthesis via de novo pathway; O-acetyl-L-homoserine from L-homoserine: step 1/1.</text>
</comment>
<dbReference type="SUPFAM" id="SSF53474">
    <property type="entry name" value="alpha/beta-Hydrolases"/>
    <property type="match status" value="1"/>
</dbReference>
<dbReference type="Gene3D" id="3.40.50.1820">
    <property type="entry name" value="alpha/beta hydrolase"/>
    <property type="match status" value="1"/>
</dbReference>
<evidence type="ECO:0000256" key="1">
    <source>
        <dbReference type="ARBA" id="ARBA00022679"/>
    </source>
</evidence>
<reference evidence="5 6" key="1">
    <citation type="submission" date="2017-10" db="EMBL/GenBank/DDBJ databases">
        <title>The draft genome sequence of Lewinella nigricans NBRC 102662.</title>
        <authorList>
            <person name="Wang K."/>
        </authorList>
    </citation>
    <scope>NUCLEOTIDE SEQUENCE [LARGE SCALE GENOMIC DNA]</scope>
    <source>
        <strain evidence="5 6">NBRC 102662</strain>
    </source>
</reference>
<comment type="subunit">
    <text evidence="2">Homodimer.</text>
</comment>
<dbReference type="InterPro" id="IPR029058">
    <property type="entry name" value="AB_hydrolase_fold"/>
</dbReference>
<keyword evidence="2" id="KW-0486">Methionine biosynthesis</keyword>
<dbReference type="EMBL" id="PDUD01000001">
    <property type="protein sequence ID" value="PHN08697.1"/>
    <property type="molecule type" value="Genomic_DNA"/>
</dbReference>
<evidence type="ECO:0000259" key="4">
    <source>
        <dbReference type="Pfam" id="PF00561"/>
    </source>
</evidence>
<dbReference type="NCBIfam" id="NF001209">
    <property type="entry name" value="PRK00175.1"/>
    <property type="match status" value="1"/>
</dbReference>
<feature type="binding site" evidence="2">
    <location>
        <position position="317"/>
    </location>
    <ligand>
        <name>substrate</name>
    </ligand>
</feature>
<feature type="binding site" evidence="2">
    <location>
        <position position="199"/>
    </location>
    <ligand>
        <name>substrate</name>
    </ligand>
</feature>
<dbReference type="GO" id="GO:0004414">
    <property type="term" value="F:homoserine O-acetyltransferase activity"/>
    <property type="evidence" value="ECO:0007669"/>
    <property type="project" value="UniProtKB-UniRule"/>
</dbReference>
<protein>
    <recommendedName>
        <fullName evidence="2">Homoserine O-acetyltransferase</fullName>
        <shortName evidence="2">HAT</shortName>
        <ecNumber evidence="2">2.3.1.31</ecNumber>
    </recommendedName>
    <alternativeName>
        <fullName evidence="2">Homoserine transacetylase</fullName>
        <shortName evidence="2">HTA</shortName>
    </alternativeName>
</protein>
<keyword evidence="2" id="KW-0028">Amino-acid biosynthesis</keyword>
<dbReference type="OrthoDB" id="9800754at2"/>
<dbReference type="GO" id="GO:0009086">
    <property type="term" value="P:methionine biosynthetic process"/>
    <property type="evidence" value="ECO:0007669"/>
    <property type="project" value="UniProtKB-UniRule"/>
</dbReference>
<dbReference type="InterPro" id="IPR008220">
    <property type="entry name" value="HAT_MetX-like"/>
</dbReference>